<protein>
    <submittedName>
        <fullName evidence="3">Beta-ketoacyl-[acyl-carrier-protein] synthase II</fullName>
    </submittedName>
</protein>
<dbReference type="PANTHER" id="PTHR11712:SF336">
    <property type="entry name" value="3-OXOACYL-[ACYL-CARRIER-PROTEIN] SYNTHASE, MITOCHONDRIAL"/>
    <property type="match status" value="1"/>
</dbReference>
<dbReference type="AlphaFoldDB" id="A0A2J6X325"/>
<dbReference type="SUPFAM" id="SSF53901">
    <property type="entry name" value="Thiolase-like"/>
    <property type="match status" value="1"/>
</dbReference>
<proteinExistence type="predicted"/>
<name>A0A2J6X325_9CHLR</name>
<accession>A0A2J6X325</accession>
<evidence type="ECO:0000313" key="4">
    <source>
        <dbReference type="Proteomes" id="UP000243376"/>
    </source>
</evidence>
<evidence type="ECO:0000256" key="1">
    <source>
        <dbReference type="ARBA" id="ARBA00022679"/>
    </source>
</evidence>
<dbReference type="Proteomes" id="UP000243376">
    <property type="component" value="Unassembled WGS sequence"/>
</dbReference>
<dbReference type="GO" id="GO:0004315">
    <property type="term" value="F:3-oxoacyl-[acyl-carrier-protein] synthase activity"/>
    <property type="evidence" value="ECO:0007669"/>
    <property type="project" value="TreeGrafter"/>
</dbReference>
<dbReference type="InterPro" id="IPR014030">
    <property type="entry name" value="Ketoacyl_synth_N"/>
</dbReference>
<evidence type="ECO:0000313" key="3">
    <source>
        <dbReference type="EMBL" id="PMP78889.1"/>
    </source>
</evidence>
<dbReference type="InterPro" id="IPR016039">
    <property type="entry name" value="Thiolase-like"/>
</dbReference>
<keyword evidence="1" id="KW-0808">Transferase</keyword>
<evidence type="ECO:0000259" key="2">
    <source>
        <dbReference type="Pfam" id="PF00109"/>
    </source>
</evidence>
<dbReference type="GO" id="GO:0006633">
    <property type="term" value="P:fatty acid biosynthetic process"/>
    <property type="evidence" value="ECO:0007669"/>
    <property type="project" value="TreeGrafter"/>
</dbReference>
<dbReference type="InterPro" id="IPR000794">
    <property type="entry name" value="Beta-ketoacyl_synthase"/>
</dbReference>
<feature type="non-terminal residue" evidence="3">
    <location>
        <position position="120"/>
    </location>
</feature>
<dbReference type="Gene3D" id="3.40.47.10">
    <property type="match status" value="1"/>
</dbReference>
<dbReference type="Pfam" id="PF00109">
    <property type="entry name" value="ketoacyl-synt"/>
    <property type="match status" value="1"/>
</dbReference>
<gene>
    <name evidence="3" type="ORF">C0184_10515</name>
</gene>
<reference evidence="3 4" key="1">
    <citation type="submission" date="2018-01" db="EMBL/GenBank/DDBJ databases">
        <title>Metagenomic assembled genomes from two thermal pools in the Uzon Caldera, Kamchatka, Russia.</title>
        <authorList>
            <person name="Wilkins L."/>
            <person name="Ettinger C."/>
        </authorList>
    </citation>
    <scope>NUCLEOTIDE SEQUENCE [LARGE SCALE GENOMIC DNA]</scope>
    <source>
        <strain evidence="3">ZAV-02</strain>
    </source>
</reference>
<dbReference type="EMBL" id="PNIQ01000701">
    <property type="protein sequence ID" value="PMP78889.1"/>
    <property type="molecule type" value="Genomic_DNA"/>
</dbReference>
<feature type="domain" description="Beta-ketoacyl synthase-like N-terminal" evidence="2">
    <location>
        <begin position="61"/>
        <end position="113"/>
    </location>
</feature>
<dbReference type="PANTHER" id="PTHR11712">
    <property type="entry name" value="POLYKETIDE SYNTHASE-RELATED"/>
    <property type="match status" value="1"/>
</dbReference>
<dbReference type="GO" id="GO:0005829">
    <property type="term" value="C:cytosol"/>
    <property type="evidence" value="ECO:0007669"/>
    <property type="project" value="TreeGrafter"/>
</dbReference>
<comment type="caution">
    <text evidence="3">The sequence shown here is derived from an EMBL/GenBank/DDBJ whole genome shotgun (WGS) entry which is preliminary data.</text>
</comment>
<organism evidence="3 4">
    <name type="scientific">Chloroflexus aggregans</name>
    <dbReference type="NCBI Taxonomy" id="152260"/>
    <lineage>
        <taxon>Bacteria</taxon>
        <taxon>Bacillati</taxon>
        <taxon>Chloroflexota</taxon>
        <taxon>Chloroflexia</taxon>
        <taxon>Chloroflexales</taxon>
        <taxon>Chloroflexineae</taxon>
        <taxon>Chloroflexaceae</taxon>
        <taxon>Chloroflexus</taxon>
    </lineage>
</organism>
<sequence length="120" mass="13098">MTPRAQDRRAMLRSELLGLVREQVTDEAIESQIETLLAEILADDPTVEPQPVVIDQQPPDQRVVVTGIGVVSPFGVGLEPFWSGLTAGRSAIGRITFFDPSSYPCQIAGQANDFQPQAFM</sequence>